<name>A0A449I4P2_9BACE</name>
<comment type="subcellular location">
    <subcellularLocation>
        <location evidence="1">Virion</location>
    </subcellularLocation>
</comment>
<evidence type="ECO:0000313" key="3">
    <source>
        <dbReference type="EMBL" id="VFB14379.1"/>
    </source>
</evidence>
<dbReference type="InterPro" id="IPR024455">
    <property type="entry name" value="Phage_capsid"/>
</dbReference>
<dbReference type="Pfam" id="PF05065">
    <property type="entry name" value="Phage_capsid"/>
    <property type="match status" value="1"/>
</dbReference>
<dbReference type="AlphaFoldDB" id="A0A449I4P2"/>
<proteinExistence type="predicted"/>
<reference evidence="3 4" key="1">
    <citation type="submission" date="2019-02" db="EMBL/GenBank/DDBJ databases">
        <authorList>
            <consortium name="Pathogen Informatics"/>
        </authorList>
    </citation>
    <scope>NUCLEOTIDE SEQUENCE [LARGE SCALE GENOMIC DNA]</scope>
    <source>
        <strain evidence="3 4">3012STDY7078512</strain>
    </source>
</reference>
<organism evidence="3 4">
    <name type="scientific">Prevotella heparinolytica</name>
    <dbReference type="NCBI Taxonomy" id="28113"/>
    <lineage>
        <taxon>Bacteria</taxon>
        <taxon>Pseudomonadati</taxon>
        <taxon>Bacteroidota</taxon>
        <taxon>Bacteroidia</taxon>
        <taxon>Bacteroidales</taxon>
        <taxon>Bacteroidaceae</taxon>
        <taxon>Bacteroides</taxon>
    </lineage>
</organism>
<sequence length="376" mass="40717">MRSRIAEINVRLGEMADLLETEKRSLTADELVEKEALVQEKEILQLRCERMMSAEPVSEQEMRAEMAFAGAVASFVHNRALPEGAEGIMDGNTMQIPLTRAIQDTTSAAPLVPMTIGEIIQPLEKGLILSKVGCKMQYGLVGDWVLPVVAGIEATIEDENAEVADTTIDISSIKPTPKRVAIAIPVSNRAIDQSNSALLEIVRTQMTMAITRLLNKWMFNSTKITAKASEGCFVKAIAAPAVTTAAGKALSWADVVKLKAAVLKKGVVFDGTAAFVCSATTYAELESTPKDAGSGLMILENGKINGYPVFMTEFIGDNILGFGVFSYELVGQFGKMHMVVDPYTGAKKNLVYFVMNTDFDMLTCRTEAFAAAKRTP</sequence>
<dbReference type="NCBIfam" id="TIGR01554">
    <property type="entry name" value="major_cap_HK97"/>
    <property type="match status" value="1"/>
</dbReference>
<feature type="domain" description="Phage capsid-like C-terminal" evidence="2">
    <location>
        <begin position="115"/>
        <end position="372"/>
    </location>
</feature>
<evidence type="ECO:0000313" key="4">
    <source>
        <dbReference type="Proteomes" id="UP000396835"/>
    </source>
</evidence>
<protein>
    <submittedName>
        <fullName evidence="3">Predicted phage phi-C31 gp36 major capsid-like protein</fullName>
    </submittedName>
</protein>
<evidence type="ECO:0000256" key="1">
    <source>
        <dbReference type="ARBA" id="ARBA00004328"/>
    </source>
</evidence>
<dbReference type="RefSeq" id="WP_165483513.1">
    <property type="nucleotide sequence ID" value="NZ_CAACYH010000004.1"/>
</dbReference>
<accession>A0A449I4P2</accession>
<gene>
    <name evidence="3" type="ORF">NCTC7812_01931</name>
</gene>
<dbReference type="EMBL" id="CAACYH010000004">
    <property type="protein sequence ID" value="VFB14379.1"/>
    <property type="molecule type" value="Genomic_DNA"/>
</dbReference>
<dbReference type="InterPro" id="IPR054612">
    <property type="entry name" value="Phage_capsid-like_C"/>
</dbReference>
<dbReference type="Proteomes" id="UP000396835">
    <property type="component" value="Unassembled WGS sequence"/>
</dbReference>
<evidence type="ECO:0000259" key="2">
    <source>
        <dbReference type="Pfam" id="PF05065"/>
    </source>
</evidence>
<dbReference type="SUPFAM" id="SSF56563">
    <property type="entry name" value="Major capsid protein gp5"/>
    <property type="match status" value="1"/>
</dbReference>